<dbReference type="InterPro" id="IPR001971">
    <property type="entry name" value="Ribosomal_uS11"/>
</dbReference>
<dbReference type="GO" id="GO:0006412">
    <property type="term" value="P:translation"/>
    <property type="evidence" value="ECO:0007669"/>
    <property type="project" value="InterPro"/>
</dbReference>
<keyword evidence="9" id="KW-1185">Reference proteome</keyword>
<dbReference type="KEGG" id="zmk:HG535_0F02120"/>
<keyword evidence="5" id="KW-0687">Ribonucleoprotein</keyword>
<evidence type="ECO:0000256" key="5">
    <source>
        <dbReference type="ARBA" id="ARBA00023274"/>
    </source>
</evidence>
<dbReference type="RefSeq" id="XP_037145427.1">
    <property type="nucleotide sequence ID" value="XM_037289532.1"/>
</dbReference>
<reference evidence="8 9" key="1">
    <citation type="submission" date="2020-07" db="EMBL/GenBank/DDBJ databases">
        <title>The yeast mating-type switching endonuclease HO is a domesticated member of an unorthodox homing genetic element family.</title>
        <authorList>
            <person name="Coughlan A.Y."/>
            <person name="Lombardi L."/>
            <person name="Braun-Galleani S."/>
            <person name="Martos A.R."/>
            <person name="Galeote V."/>
            <person name="Bigey F."/>
            <person name="Dequin S."/>
            <person name="Byrne K.P."/>
            <person name="Wolfe K.H."/>
        </authorList>
    </citation>
    <scope>NUCLEOTIDE SEQUENCE [LARGE SCALE GENOMIC DNA]</scope>
    <source>
        <strain evidence="8 9">NRRL Y-6702</strain>
    </source>
</reference>
<evidence type="ECO:0000256" key="6">
    <source>
        <dbReference type="ARBA" id="ARBA00037226"/>
    </source>
</evidence>
<proteinExistence type="inferred from homology"/>
<sequence length="240" mass="26506">MLGLFRGLCGMGMAQSGRCTRSALNIAGLNGTIRHKSESADGRDAASVLKFSSITDSIGRNNKDISNVISPISGLGSEQNKDDGSKTARKAHEVPVKYVLNCIFGKNNSHFTYSAVVEDVNYLRNNPGLSYNEAFLYYLKLPQRVKFSVSTGYLGFRKAARGEYEASFQTAAKVFQMIHEKKLLNKEIEIVMKDFGKGRAAFVAALNGKEGNFIRKHIIRISDKTALKFGGVRSPRTRRL</sequence>
<gene>
    <name evidence="8" type="ORF">HG535_0F02120</name>
</gene>
<organism evidence="8 9">
    <name type="scientific">Zygotorulaspora mrakii</name>
    <name type="common">Zygosaccharomyces mrakii</name>
    <dbReference type="NCBI Taxonomy" id="42260"/>
    <lineage>
        <taxon>Eukaryota</taxon>
        <taxon>Fungi</taxon>
        <taxon>Dikarya</taxon>
        <taxon>Ascomycota</taxon>
        <taxon>Saccharomycotina</taxon>
        <taxon>Saccharomycetes</taxon>
        <taxon>Saccharomycetales</taxon>
        <taxon>Saccharomycetaceae</taxon>
        <taxon>Zygotorulaspora</taxon>
    </lineage>
</organism>
<keyword evidence="4" id="KW-0496">Mitochondrion</keyword>
<evidence type="ECO:0000256" key="4">
    <source>
        <dbReference type="ARBA" id="ARBA00023128"/>
    </source>
</evidence>
<dbReference type="SUPFAM" id="SSF53137">
    <property type="entry name" value="Translational machinery components"/>
    <property type="match status" value="1"/>
</dbReference>
<dbReference type="GO" id="GO:1990904">
    <property type="term" value="C:ribonucleoprotein complex"/>
    <property type="evidence" value="ECO:0007669"/>
    <property type="project" value="UniProtKB-KW"/>
</dbReference>
<evidence type="ECO:0000256" key="2">
    <source>
        <dbReference type="ARBA" id="ARBA00006194"/>
    </source>
</evidence>
<name>A0A7H9B4T5_ZYGMR</name>
<dbReference type="GO" id="GO:0005840">
    <property type="term" value="C:ribosome"/>
    <property type="evidence" value="ECO:0007669"/>
    <property type="project" value="UniProtKB-KW"/>
</dbReference>
<dbReference type="GO" id="GO:0005739">
    <property type="term" value="C:mitochondrion"/>
    <property type="evidence" value="ECO:0007669"/>
    <property type="project" value="UniProtKB-SubCell"/>
</dbReference>
<dbReference type="InterPro" id="IPR036967">
    <property type="entry name" value="Ribosomal_uS11_sf"/>
</dbReference>
<protein>
    <recommendedName>
        <fullName evidence="7">Small ribosomal subunit protein uS11m</fullName>
    </recommendedName>
</protein>
<dbReference type="Proteomes" id="UP000509704">
    <property type="component" value="Chromosome 6"/>
</dbReference>
<dbReference type="GeneID" id="59237460"/>
<dbReference type="Gene3D" id="3.30.420.80">
    <property type="entry name" value="Ribosomal protein S11"/>
    <property type="match status" value="1"/>
</dbReference>
<dbReference type="OrthoDB" id="1654884at2759"/>
<evidence type="ECO:0000256" key="7">
    <source>
        <dbReference type="ARBA" id="ARBA00070326"/>
    </source>
</evidence>
<dbReference type="GO" id="GO:0003735">
    <property type="term" value="F:structural constituent of ribosome"/>
    <property type="evidence" value="ECO:0007669"/>
    <property type="project" value="InterPro"/>
</dbReference>
<evidence type="ECO:0000313" key="9">
    <source>
        <dbReference type="Proteomes" id="UP000509704"/>
    </source>
</evidence>
<dbReference type="PANTHER" id="PTHR11759">
    <property type="entry name" value="40S RIBOSOMAL PROTEIN S14/30S RIBOSOMAL PROTEIN S11"/>
    <property type="match status" value="1"/>
</dbReference>
<dbReference type="FunFam" id="3.30.420.80:FF:000011">
    <property type="entry name" value="37S ribosomal protein S18, mitochondrial"/>
    <property type="match status" value="1"/>
</dbReference>
<keyword evidence="3" id="KW-0689">Ribosomal protein</keyword>
<comment type="function">
    <text evidence="6">Component of the mitochondrial ribosome (mitoribosome), a dedicated translation machinery responsible for the synthesis of mitochondrial genome-encoded proteins, including at least some of the essential transmembrane subunits of the mitochondrial respiratory chain. The mitoribosomes are attached to the mitochondrial inner membrane and translation products are cotranslationally integrated into the membrane.</text>
</comment>
<comment type="subcellular location">
    <subcellularLocation>
        <location evidence="1">Mitochondrion</location>
    </subcellularLocation>
</comment>
<dbReference type="AlphaFoldDB" id="A0A7H9B4T5"/>
<comment type="similarity">
    <text evidence="2">Belongs to the universal ribosomal protein uS11 family.</text>
</comment>
<dbReference type="EMBL" id="CP058609">
    <property type="protein sequence ID" value="QLG73701.1"/>
    <property type="molecule type" value="Genomic_DNA"/>
</dbReference>
<evidence type="ECO:0000313" key="8">
    <source>
        <dbReference type="EMBL" id="QLG73701.1"/>
    </source>
</evidence>
<evidence type="ECO:0000256" key="1">
    <source>
        <dbReference type="ARBA" id="ARBA00004173"/>
    </source>
</evidence>
<evidence type="ECO:0000256" key="3">
    <source>
        <dbReference type="ARBA" id="ARBA00022980"/>
    </source>
</evidence>
<accession>A0A7H9B4T5</accession>